<protein>
    <submittedName>
        <fullName evidence="8">Lipoprotein</fullName>
    </submittedName>
</protein>
<dbReference type="PANTHER" id="PTHR30429">
    <property type="entry name" value="D-METHIONINE-BINDING LIPOPROTEIN METQ"/>
    <property type="match status" value="1"/>
</dbReference>
<comment type="similarity">
    <text evidence="2">Belongs to the NlpA lipoprotein family.</text>
</comment>
<evidence type="ECO:0000256" key="3">
    <source>
        <dbReference type="ARBA" id="ARBA00022729"/>
    </source>
</evidence>
<proteinExistence type="inferred from homology"/>
<keyword evidence="5" id="KW-0564">Palmitate</keyword>
<evidence type="ECO:0000256" key="5">
    <source>
        <dbReference type="ARBA" id="ARBA00023139"/>
    </source>
</evidence>
<evidence type="ECO:0000256" key="1">
    <source>
        <dbReference type="ARBA" id="ARBA00004635"/>
    </source>
</evidence>
<evidence type="ECO:0000256" key="4">
    <source>
        <dbReference type="ARBA" id="ARBA00023136"/>
    </source>
</evidence>
<dbReference type="Proteomes" id="UP000608923">
    <property type="component" value="Unassembled WGS sequence"/>
</dbReference>
<dbReference type="AlphaFoldDB" id="A0A8H9M6Y6"/>
<comment type="caution">
    <text evidence="8">The sequence shown here is derived from an EMBL/GenBank/DDBJ whole genome shotgun (WGS) entry which is preliminary data.</text>
</comment>
<evidence type="ECO:0000256" key="6">
    <source>
        <dbReference type="ARBA" id="ARBA00023288"/>
    </source>
</evidence>
<keyword evidence="3 7" id="KW-0732">Signal</keyword>
<dbReference type="PANTHER" id="PTHR30429:SF1">
    <property type="entry name" value="D-METHIONINE-BINDING LIPOPROTEIN METQ-RELATED"/>
    <property type="match status" value="1"/>
</dbReference>
<dbReference type="InterPro" id="IPR004872">
    <property type="entry name" value="Lipoprotein_NlpA"/>
</dbReference>
<feature type="chain" id="PRO_5034440545" evidence="7">
    <location>
        <begin position="38"/>
        <end position="289"/>
    </location>
</feature>
<keyword evidence="6 8" id="KW-0449">Lipoprotein</keyword>
<name>A0A8H9M6Y6_9BURK</name>
<dbReference type="Gene3D" id="3.40.190.10">
    <property type="entry name" value="Periplasmic binding protein-like II"/>
    <property type="match status" value="2"/>
</dbReference>
<keyword evidence="4" id="KW-0472">Membrane</keyword>
<dbReference type="SUPFAM" id="SSF53850">
    <property type="entry name" value="Periplasmic binding protein-like II"/>
    <property type="match status" value="1"/>
</dbReference>
<accession>A0A8H9M6Y6</accession>
<reference evidence="9" key="1">
    <citation type="journal article" date="2019" name="Int. J. Syst. Evol. Microbiol.">
        <title>The Global Catalogue of Microorganisms (GCM) 10K type strain sequencing project: providing services to taxonomists for standard genome sequencing and annotation.</title>
        <authorList>
            <consortium name="The Broad Institute Genomics Platform"/>
            <consortium name="The Broad Institute Genome Sequencing Center for Infectious Disease"/>
            <person name="Wu L."/>
            <person name="Ma J."/>
        </authorList>
    </citation>
    <scope>NUCLEOTIDE SEQUENCE [LARGE SCALE GENOMIC DNA]</scope>
    <source>
        <strain evidence="9">KCTC 42083</strain>
    </source>
</reference>
<dbReference type="Pfam" id="PF03180">
    <property type="entry name" value="Lipoprotein_9"/>
    <property type="match status" value="1"/>
</dbReference>
<gene>
    <name evidence="8" type="ORF">GCM10010096_32560</name>
</gene>
<dbReference type="EMBL" id="BMZN01000005">
    <property type="protein sequence ID" value="GHC57042.1"/>
    <property type="molecule type" value="Genomic_DNA"/>
</dbReference>
<evidence type="ECO:0000313" key="8">
    <source>
        <dbReference type="EMBL" id="GHC57042.1"/>
    </source>
</evidence>
<evidence type="ECO:0000256" key="2">
    <source>
        <dbReference type="ARBA" id="ARBA00008973"/>
    </source>
</evidence>
<organism evidence="8 9">
    <name type="scientific">Alcaligenes pakistanensis</name>
    <dbReference type="NCBI Taxonomy" id="1482717"/>
    <lineage>
        <taxon>Bacteria</taxon>
        <taxon>Pseudomonadati</taxon>
        <taxon>Pseudomonadota</taxon>
        <taxon>Betaproteobacteria</taxon>
        <taxon>Burkholderiales</taxon>
        <taxon>Alcaligenaceae</taxon>
        <taxon>Alcaligenes</taxon>
    </lineage>
</organism>
<keyword evidence="9" id="KW-1185">Reference proteome</keyword>
<dbReference type="GO" id="GO:0016020">
    <property type="term" value="C:membrane"/>
    <property type="evidence" value="ECO:0007669"/>
    <property type="project" value="UniProtKB-SubCell"/>
</dbReference>
<sequence>MPVSAGQLCEALFTMLQHLSKFIVASALVLAVSPASAADSLRIGVVPGAYADSINAAAKDAKAQGINVEVIEFTDWTTPNVAVDNGDIDINYFQHQPFLNNAIEKNGYKLASAGTGILANVGVYSLKHQAVDQVPQGGKVGIANDPVNQGRGLLLLQKVGLIKLKPEVGYLGSLDDIVENPKKLSFVEVEGPQLVRITGDVDIAQGYPHFIVAAKAFDPSSGLAYSGIEDAQFAIQFVVKADRAQDPVIQKFISIYQNSQSVRDVSRAAFNNDDRLYTLAWLNAQGGAK</sequence>
<evidence type="ECO:0000313" key="9">
    <source>
        <dbReference type="Proteomes" id="UP000608923"/>
    </source>
</evidence>
<comment type="subcellular location">
    <subcellularLocation>
        <location evidence="1">Membrane</location>
        <topology evidence="1">Lipid-anchor</topology>
    </subcellularLocation>
</comment>
<feature type="signal peptide" evidence="7">
    <location>
        <begin position="1"/>
        <end position="37"/>
    </location>
</feature>
<evidence type="ECO:0000256" key="7">
    <source>
        <dbReference type="SAM" id="SignalP"/>
    </source>
</evidence>